<evidence type="ECO:0000313" key="1">
    <source>
        <dbReference type="EMBL" id="PRQ24835.1"/>
    </source>
</evidence>
<dbReference type="EMBL" id="PDCK01000044">
    <property type="protein sequence ID" value="PRQ24835.1"/>
    <property type="molecule type" value="Genomic_DNA"/>
</dbReference>
<reference evidence="1 2" key="1">
    <citation type="journal article" date="2018" name="Nat. Genet.">
        <title>The Rosa genome provides new insights in the design of modern roses.</title>
        <authorList>
            <person name="Bendahmane M."/>
        </authorList>
    </citation>
    <scope>NUCLEOTIDE SEQUENCE [LARGE SCALE GENOMIC DNA]</scope>
    <source>
        <strain evidence="2">cv. Old Blush</strain>
    </source>
</reference>
<dbReference type="Gramene" id="PRQ24835">
    <property type="protein sequence ID" value="PRQ24835"/>
    <property type="gene ID" value="RchiOBHm_Chr6g0276851"/>
</dbReference>
<name>A0A2P6PSC7_ROSCH</name>
<dbReference type="OMA" id="RTNEWPE"/>
<organism evidence="1 2">
    <name type="scientific">Rosa chinensis</name>
    <name type="common">China rose</name>
    <dbReference type="NCBI Taxonomy" id="74649"/>
    <lineage>
        <taxon>Eukaryota</taxon>
        <taxon>Viridiplantae</taxon>
        <taxon>Streptophyta</taxon>
        <taxon>Embryophyta</taxon>
        <taxon>Tracheophyta</taxon>
        <taxon>Spermatophyta</taxon>
        <taxon>Magnoliopsida</taxon>
        <taxon>eudicotyledons</taxon>
        <taxon>Gunneridae</taxon>
        <taxon>Pentapetalae</taxon>
        <taxon>rosids</taxon>
        <taxon>fabids</taxon>
        <taxon>Rosales</taxon>
        <taxon>Rosaceae</taxon>
        <taxon>Rosoideae</taxon>
        <taxon>Rosoideae incertae sedis</taxon>
        <taxon>Rosa</taxon>
    </lineage>
</organism>
<dbReference type="AlphaFoldDB" id="A0A2P6PSC7"/>
<gene>
    <name evidence="1" type="ORF">RchiOBHm_Chr6g0276851</name>
</gene>
<dbReference type="InterPro" id="IPR032710">
    <property type="entry name" value="NTF2-like_dom_sf"/>
</dbReference>
<dbReference type="InterPro" id="IPR053218">
    <property type="entry name" value="Pathogen-related_defense"/>
</dbReference>
<sequence length="245" mass="27821">MSTSNMEASGVDQRDKYRSYMYGDGEKNTQWRSGAPPNYDVVNKLFEEGRTKIWPTGSLEERVQNLLKTYEMEISHKANPQDFKSIDPEKFTFVQNGKEPLTIEDITKMGGVYNVDLQSSLPEEFQIYKPAEETAESSHKLFTTTFPRGFAIEVLEVYSGPPVIAYKFRHWSYMEGPFKGYAPTGELVQFFGIAIFRVDEQMRIVKVEFFYDPAELLGGLTKGAKIENCGGNGAKKSSCPILRNK</sequence>
<dbReference type="PANTHER" id="PTHR31723">
    <property type="entry name" value="PATHOGENESIS-RELATED FAMILY PROTEIN"/>
    <property type="match status" value="1"/>
</dbReference>
<dbReference type="OrthoDB" id="65445at2759"/>
<dbReference type="SUPFAM" id="SSF54427">
    <property type="entry name" value="NTF2-like"/>
    <property type="match status" value="1"/>
</dbReference>
<dbReference type="Gene3D" id="3.10.450.50">
    <property type="match status" value="1"/>
</dbReference>
<accession>A0A2P6PSC7</accession>
<proteinExistence type="predicted"/>
<keyword evidence="2" id="KW-1185">Reference proteome</keyword>
<evidence type="ECO:0000313" key="2">
    <source>
        <dbReference type="Proteomes" id="UP000238479"/>
    </source>
</evidence>
<dbReference type="PANTHER" id="PTHR31723:SF10">
    <property type="entry name" value="PATHOGEN-RELATED PROTEIN"/>
    <property type="match status" value="1"/>
</dbReference>
<dbReference type="Proteomes" id="UP000238479">
    <property type="component" value="Chromosome 6"/>
</dbReference>
<comment type="caution">
    <text evidence="1">The sequence shown here is derived from an EMBL/GenBank/DDBJ whole genome shotgun (WGS) entry which is preliminary data.</text>
</comment>
<protein>
    <submittedName>
        <fullName evidence="1">Putative NTF2-like domain-containing protein</fullName>
    </submittedName>
</protein>